<evidence type="ECO:0000256" key="3">
    <source>
        <dbReference type="SAM" id="SignalP"/>
    </source>
</evidence>
<gene>
    <name evidence="5" type="ORF">ONE63_008593</name>
</gene>
<organism evidence="5 6">
    <name type="scientific">Megalurothrips usitatus</name>
    <name type="common">bean blossom thrips</name>
    <dbReference type="NCBI Taxonomy" id="439358"/>
    <lineage>
        <taxon>Eukaryota</taxon>
        <taxon>Metazoa</taxon>
        <taxon>Ecdysozoa</taxon>
        <taxon>Arthropoda</taxon>
        <taxon>Hexapoda</taxon>
        <taxon>Insecta</taxon>
        <taxon>Pterygota</taxon>
        <taxon>Neoptera</taxon>
        <taxon>Paraneoptera</taxon>
        <taxon>Thysanoptera</taxon>
        <taxon>Terebrantia</taxon>
        <taxon>Thripoidea</taxon>
        <taxon>Thripidae</taxon>
        <taxon>Megalurothrips</taxon>
    </lineage>
</organism>
<keyword evidence="3" id="KW-0732">Signal</keyword>
<evidence type="ECO:0000256" key="2">
    <source>
        <dbReference type="ARBA" id="ARBA00008779"/>
    </source>
</evidence>
<evidence type="ECO:0000256" key="1">
    <source>
        <dbReference type="ARBA" id="ARBA00001913"/>
    </source>
</evidence>
<name>A0AAV7XMP7_9NEOP</name>
<feature type="signal peptide" evidence="3">
    <location>
        <begin position="1"/>
        <end position="25"/>
    </location>
</feature>
<dbReference type="PANTHER" id="PTHR43108">
    <property type="entry name" value="N-ACETYLGLUCOSAMINE-6-SULFATASE FAMILY MEMBER"/>
    <property type="match status" value="1"/>
</dbReference>
<dbReference type="GO" id="GO:0006027">
    <property type="term" value="P:glycosaminoglycan catabolic process"/>
    <property type="evidence" value="ECO:0007669"/>
    <property type="project" value="TreeGrafter"/>
</dbReference>
<dbReference type="InterPro" id="IPR017850">
    <property type="entry name" value="Alkaline_phosphatase_core_sf"/>
</dbReference>
<sequence>MLTTMRHLLLFISCVCLSPVKPALGSLPAPPSAPKKNVLFLVADDAGFEMGSYRKKVVQTPNLDALAKKSLIFNNLFASVSSCSPSRASILSGLPTHQNGMYGLHQSVHHFNSFDGIRSLPNLLRDHNIYSGIIGKKHVGPSEVYKFDYEATEETHSIMQVGRNITKMKLLVRDFLEKKPAEPFFLYVGFHDPHRCGHTHPEYGAFCQFFGNGETGMGHIPDWHPITYDPTQVEVPHFVQDSLSARRDIAAQYTTISRLDQGVGLVLKELENAGELNNTLVIYTSDNGIPFAGGRTNLYDSGIRLPMLMSSPFHTERHYQATYAMSSHLDLVPTVLDWFSVPYPTIDISQNQLLQPLTGKSLLPLLIKEPTDNGEAIFASHNHHEVTMYYPMRAVRTKHFKLIHNINYRMPFPIDQDLYISRSFQDILNCTREKKPIHWSKTLKTYYYRPEWEFFDLRKDAEELRNVAGKPAYKETMEDLKSKLLKWQEITKDPWICSPNGVFENSGTFKDNPACLPLDNLDF</sequence>
<comment type="cofactor">
    <cofactor evidence="1">
        <name>Ca(2+)</name>
        <dbReference type="ChEBI" id="CHEBI:29108"/>
    </cofactor>
</comment>
<comment type="similarity">
    <text evidence="2">Belongs to the sulfatase family.</text>
</comment>
<evidence type="ECO:0000313" key="6">
    <source>
        <dbReference type="Proteomes" id="UP001075354"/>
    </source>
</evidence>
<accession>A0AAV7XMP7</accession>
<evidence type="ECO:0000259" key="4">
    <source>
        <dbReference type="Pfam" id="PF00884"/>
    </source>
</evidence>
<dbReference type="FunFam" id="3.40.720.10:FF:000026">
    <property type="entry name" value="N-sulphoglucosamine sulphohydrolase"/>
    <property type="match status" value="1"/>
</dbReference>
<dbReference type="CDD" id="cd16027">
    <property type="entry name" value="SGSH"/>
    <property type="match status" value="1"/>
</dbReference>
<dbReference type="InterPro" id="IPR000917">
    <property type="entry name" value="Sulfatase_N"/>
</dbReference>
<comment type="caution">
    <text evidence="5">The sequence shown here is derived from an EMBL/GenBank/DDBJ whole genome shotgun (WGS) entry which is preliminary data.</text>
</comment>
<feature type="chain" id="PRO_5043316846" description="Sulfatase N-terminal domain-containing protein" evidence="3">
    <location>
        <begin position="26"/>
        <end position="523"/>
    </location>
</feature>
<dbReference type="SUPFAM" id="SSF53649">
    <property type="entry name" value="Alkaline phosphatase-like"/>
    <property type="match status" value="1"/>
</dbReference>
<proteinExistence type="inferred from homology"/>
<dbReference type="Pfam" id="PF00884">
    <property type="entry name" value="Sulfatase"/>
    <property type="match status" value="1"/>
</dbReference>
<dbReference type="GO" id="GO:0030200">
    <property type="term" value="P:heparan sulfate proteoglycan catabolic process"/>
    <property type="evidence" value="ECO:0007669"/>
    <property type="project" value="TreeGrafter"/>
</dbReference>
<dbReference type="PANTHER" id="PTHR43108:SF6">
    <property type="entry name" value="N-SULPHOGLUCOSAMINE SULPHOHYDROLASE"/>
    <property type="match status" value="1"/>
</dbReference>
<keyword evidence="6" id="KW-1185">Reference proteome</keyword>
<dbReference type="Proteomes" id="UP001075354">
    <property type="component" value="Chromosome 6"/>
</dbReference>
<dbReference type="AlphaFoldDB" id="A0AAV7XMP7"/>
<dbReference type="GO" id="GO:0016250">
    <property type="term" value="F:N-sulfoglucosamine sulfohydrolase activity"/>
    <property type="evidence" value="ECO:0007669"/>
    <property type="project" value="TreeGrafter"/>
</dbReference>
<protein>
    <recommendedName>
        <fullName evidence="4">Sulfatase N-terminal domain-containing protein</fullName>
    </recommendedName>
</protein>
<dbReference type="Gene3D" id="3.40.720.10">
    <property type="entry name" value="Alkaline Phosphatase, subunit A"/>
    <property type="match status" value="1"/>
</dbReference>
<dbReference type="EMBL" id="JAPTSV010000006">
    <property type="protein sequence ID" value="KAJ1527052.1"/>
    <property type="molecule type" value="Genomic_DNA"/>
</dbReference>
<evidence type="ECO:0000313" key="5">
    <source>
        <dbReference type="EMBL" id="KAJ1527052.1"/>
    </source>
</evidence>
<feature type="domain" description="Sulfatase N-terminal" evidence="4">
    <location>
        <begin position="36"/>
        <end position="340"/>
    </location>
</feature>
<reference evidence="5" key="1">
    <citation type="submission" date="2022-12" db="EMBL/GenBank/DDBJ databases">
        <title>Chromosome-level genome assembly of the bean flower thrips Megalurothrips usitatus.</title>
        <authorList>
            <person name="Ma L."/>
            <person name="Liu Q."/>
            <person name="Li H."/>
            <person name="Cai W."/>
        </authorList>
    </citation>
    <scope>NUCLEOTIDE SEQUENCE</scope>
    <source>
        <strain evidence="5">Cailab_2022a</strain>
    </source>
</reference>